<keyword evidence="9" id="KW-1185">Reference proteome</keyword>
<comment type="caution">
    <text evidence="8">The sequence shown here is derived from an EMBL/GenBank/DDBJ whole genome shotgun (WGS) entry which is preliminary data.</text>
</comment>
<dbReference type="InterPro" id="IPR001356">
    <property type="entry name" value="HD"/>
</dbReference>
<dbReference type="FunFam" id="1.10.10.60:FF:000551">
    <property type="entry name" value="Predicted protein"/>
    <property type="match status" value="1"/>
</dbReference>
<reference evidence="8" key="2">
    <citation type="journal article" date="2023" name="Science">
        <title>Genomic signatures of disease resistance in endangered staghorn corals.</title>
        <authorList>
            <person name="Vollmer S.V."/>
            <person name="Selwyn J.D."/>
            <person name="Despard B.A."/>
            <person name="Roesel C.L."/>
        </authorList>
    </citation>
    <scope>NUCLEOTIDE SEQUENCE</scope>
    <source>
        <strain evidence="8">K2</strain>
    </source>
</reference>
<feature type="domain" description="Homeobox" evidence="7">
    <location>
        <begin position="72"/>
        <end position="132"/>
    </location>
</feature>
<evidence type="ECO:0000256" key="5">
    <source>
        <dbReference type="PROSITE-ProRule" id="PRU00108"/>
    </source>
</evidence>
<protein>
    <submittedName>
        <fullName evidence="8">Diencephalon/mesencephalon homeobox protein 1</fullName>
    </submittedName>
</protein>
<evidence type="ECO:0000313" key="9">
    <source>
        <dbReference type="Proteomes" id="UP001249851"/>
    </source>
</evidence>
<evidence type="ECO:0000313" key="8">
    <source>
        <dbReference type="EMBL" id="KAK2563191.1"/>
    </source>
</evidence>
<dbReference type="GO" id="GO:0000977">
    <property type="term" value="F:RNA polymerase II transcription regulatory region sequence-specific DNA binding"/>
    <property type="evidence" value="ECO:0007669"/>
    <property type="project" value="TreeGrafter"/>
</dbReference>
<proteinExistence type="inferred from homology"/>
<comment type="similarity">
    <text evidence="1">Belongs to the paired homeobox family.</text>
</comment>
<dbReference type="Gene3D" id="1.10.10.60">
    <property type="entry name" value="Homeodomain-like"/>
    <property type="match status" value="1"/>
</dbReference>
<evidence type="ECO:0000256" key="4">
    <source>
        <dbReference type="ARBA" id="ARBA00023242"/>
    </source>
</evidence>
<dbReference type="PROSITE" id="PS00027">
    <property type="entry name" value="HOMEOBOX_1"/>
    <property type="match status" value="1"/>
</dbReference>
<dbReference type="SMART" id="SM00389">
    <property type="entry name" value="HOX"/>
    <property type="match status" value="1"/>
</dbReference>
<evidence type="ECO:0000259" key="7">
    <source>
        <dbReference type="PROSITE" id="PS50071"/>
    </source>
</evidence>
<organism evidence="8 9">
    <name type="scientific">Acropora cervicornis</name>
    <name type="common">Staghorn coral</name>
    <dbReference type="NCBI Taxonomy" id="6130"/>
    <lineage>
        <taxon>Eukaryota</taxon>
        <taxon>Metazoa</taxon>
        <taxon>Cnidaria</taxon>
        <taxon>Anthozoa</taxon>
        <taxon>Hexacorallia</taxon>
        <taxon>Scleractinia</taxon>
        <taxon>Astrocoeniina</taxon>
        <taxon>Acroporidae</taxon>
        <taxon>Acropora</taxon>
    </lineage>
</organism>
<evidence type="ECO:0000256" key="3">
    <source>
        <dbReference type="ARBA" id="ARBA00023155"/>
    </source>
</evidence>
<dbReference type="Proteomes" id="UP001249851">
    <property type="component" value="Unassembled WGS sequence"/>
</dbReference>
<sequence length="236" mass="26874">MAGNPFSIESILQKQTPFQSVSVDAEEPQSSRSSEALSLAVKLAGWENILVALRSVTADDVILEARQEKTRRAPRRSRTAFTHQQLGILEKAFSKTHYPDVELREQLASKTNLQESRIQVWFKNRRAKYRKEVRTYLMPDSYGSDDERIASLCQMVSSPGPSPHIYQCNSVPYCYNCSTEPFNSVRTFAYPPKMFNHGQPGAAHTQLAHKCEHRGLKTVCNPMMMDPVHPEEMWRG</sequence>
<dbReference type="InterPro" id="IPR009057">
    <property type="entry name" value="Homeodomain-like_sf"/>
</dbReference>
<keyword evidence="4 5" id="KW-0539">Nucleus</keyword>
<dbReference type="InterPro" id="IPR052488">
    <property type="entry name" value="DMBX_homeobox"/>
</dbReference>
<dbReference type="GO" id="GO:0000981">
    <property type="term" value="F:DNA-binding transcription factor activity, RNA polymerase II-specific"/>
    <property type="evidence" value="ECO:0007669"/>
    <property type="project" value="InterPro"/>
</dbReference>
<dbReference type="PANTHER" id="PTHR46639">
    <property type="entry name" value="DIENCEPHALON/MESENCEPHALON HOMEOBOX PROTEIN 1"/>
    <property type="match status" value="1"/>
</dbReference>
<dbReference type="SUPFAM" id="SSF46689">
    <property type="entry name" value="Homeodomain-like"/>
    <property type="match status" value="1"/>
</dbReference>
<keyword evidence="2 5" id="KW-0238">DNA-binding</keyword>
<reference evidence="8" key="1">
    <citation type="journal article" date="2023" name="G3 (Bethesda)">
        <title>Whole genome assembly and annotation of the endangered Caribbean coral Acropora cervicornis.</title>
        <authorList>
            <person name="Selwyn J.D."/>
            <person name="Vollmer S.V."/>
        </authorList>
    </citation>
    <scope>NUCLEOTIDE SEQUENCE</scope>
    <source>
        <strain evidence="8">K2</strain>
    </source>
</reference>
<name>A0AAD9V6L1_ACRCE</name>
<dbReference type="EMBL" id="JARQWQ010000026">
    <property type="protein sequence ID" value="KAK2563191.1"/>
    <property type="molecule type" value="Genomic_DNA"/>
</dbReference>
<gene>
    <name evidence="8" type="ORF">P5673_013543</name>
</gene>
<evidence type="ECO:0000256" key="6">
    <source>
        <dbReference type="RuleBase" id="RU000682"/>
    </source>
</evidence>
<dbReference type="CDD" id="cd00086">
    <property type="entry name" value="homeodomain"/>
    <property type="match status" value="1"/>
</dbReference>
<keyword evidence="3 5" id="KW-0371">Homeobox</keyword>
<evidence type="ECO:0000256" key="1">
    <source>
        <dbReference type="ARBA" id="ARBA00005733"/>
    </source>
</evidence>
<dbReference type="InterPro" id="IPR017970">
    <property type="entry name" value="Homeobox_CS"/>
</dbReference>
<dbReference type="PANTHER" id="PTHR46639:SF2">
    <property type="entry name" value="DIENCEPHALON_MESENCEPHALON HOMEOBOX PROTEIN 1"/>
    <property type="match status" value="1"/>
</dbReference>
<evidence type="ECO:0000256" key="2">
    <source>
        <dbReference type="ARBA" id="ARBA00023125"/>
    </source>
</evidence>
<dbReference type="GO" id="GO:0005634">
    <property type="term" value="C:nucleus"/>
    <property type="evidence" value="ECO:0007669"/>
    <property type="project" value="UniProtKB-SubCell"/>
</dbReference>
<comment type="subcellular location">
    <subcellularLocation>
        <location evidence="5 6">Nucleus</location>
    </subcellularLocation>
</comment>
<feature type="DNA-binding region" description="Homeobox" evidence="5">
    <location>
        <begin position="74"/>
        <end position="133"/>
    </location>
</feature>
<accession>A0AAD9V6L1</accession>
<dbReference type="PROSITE" id="PS50071">
    <property type="entry name" value="HOMEOBOX_2"/>
    <property type="match status" value="1"/>
</dbReference>
<dbReference type="Pfam" id="PF00046">
    <property type="entry name" value="Homeodomain"/>
    <property type="match status" value="1"/>
</dbReference>
<dbReference type="AlphaFoldDB" id="A0AAD9V6L1"/>